<evidence type="ECO:0008006" key="3">
    <source>
        <dbReference type="Google" id="ProtNLM"/>
    </source>
</evidence>
<dbReference type="AlphaFoldDB" id="A0AA35VYM8"/>
<proteinExistence type="predicted"/>
<protein>
    <recommendedName>
        <fullName evidence="3">Histone deacetylase</fullName>
    </recommendedName>
</protein>
<accession>A0AA35VYM8</accession>
<gene>
    <name evidence="1" type="ORF">LSALG_LOCUS11474</name>
</gene>
<name>A0AA35VYM8_LACSI</name>
<dbReference type="EMBL" id="OX465078">
    <property type="protein sequence ID" value="CAI9271197.1"/>
    <property type="molecule type" value="Genomic_DNA"/>
</dbReference>
<dbReference type="Proteomes" id="UP001177003">
    <property type="component" value="Chromosome 2"/>
</dbReference>
<evidence type="ECO:0000313" key="2">
    <source>
        <dbReference type="Proteomes" id="UP001177003"/>
    </source>
</evidence>
<organism evidence="1 2">
    <name type="scientific">Lactuca saligna</name>
    <name type="common">Willowleaf lettuce</name>
    <dbReference type="NCBI Taxonomy" id="75948"/>
    <lineage>
        <taxon>Eukaryota</taxon>
        <taxon>Viridiplantae</taxon>
        <taxon>Streptophyta</taxon>
        <taxon>Embryophyta</taxon>
        <taxon>Tracheophyta</taxon>
        <taxon>Spermatophyta</taxon>
        <taxon>Magnoliopsida</taxon>
        <taxon>eudicotyledons</taxon>
        <taxon>Gunneridae</taxon>
        <taxon>Pentapetalae</taxon>
        <taxon>asterids</taxon>
        <taxon>campanulids</taxon>
        <taxon>Asterales</taxon>
        <taxon>Asteraceae</taxon>
        <taxon>Cichorioideae</taxon>
        <taxon>Cichorieae</taxon>
        <taxon>Lactucinae</taxon>
        <taxon>Lactuca</taxon>
    </lineage>
</organism>
<evidence type="ECO:0000313" key="1">
    <source>
        <dbReference type="EMBL" id="CAI9271197.1"/>
    </source>
</evidence>
<keyword evidence="2" id="KW-1185">Reference proteome</keyword>
<sequence>MLPDSSDRSYKAGWRLENPHQSGCNIRGIGLGSRVPTIVNALEKLELTPKFRGSEIVQLQNFRTATAEDVASVHTKSYIFGLEKFNGISVHVVCAILLYILNQGIREKSPKTKSRRNFCGWWRTWNNGIGSRGGVIYGVKHTLYYWIWIWEMFPLARGNAAIQRNNLYPRILRWFHLSMLSWEKVCDHFDVDQNKAHQPRRKMIASDVESSTAHYLTYITSLNPESSEVPSSVRYNFRKEGNENVDGTYHMPNPVIQQFGSPRNSNRVNEDDDVDCRKQKQIMKKKKKKKVFASDIVDAENHIAVPRVAKPRCPVRVLKPSQHLSSPYVSVQNAPRYRPGGVIRNEPPPPVSFSDPPTILLGSYGNPGCTAPSLYMGNKPVVFLKHRLYNERIETRFWDLLFYESDLGFLDEAI</sequence>
<reference evidence="1" key="1">
    <citation type="submission" date="2023-04" db="EMBL/GenBank/DDBJ databases">
        <authorList>
            <person name="Vijverberg K."/>
            <person name="Xiong W."/>
            <person name="Schranz E."/>
        </authorList>
    </citation>
    <scope>NUCLEOTIDE SEQUENCE</scope>
</reference>